<evidence type="ECO:0000256" key="6">
    <source>
        <dbReference type="ARBA" id="ARBA00022801"/>
    </source>
</evidence>
<dbReference type="PROSITE" id="PS51892">
    <property type="entry name" value="SUBTILASE"/>
    <property type="match status" value="1"/>
</dbReference>
<feature type="active site" description="Charge relay system" evidence="8">
    <location>
        <position position="611"/>
    </location>
</feature>
<dbReference type="InterPro" id="IPR046450">
    <property type="entry name" value="PA_dom_sf"/>
</dbReference>
<dbReference type="Gene3D" id="3.50.30.30">
    <property type="match status" value="1"/>
</dbReference>
<dbReference type="Gene3D" id="3.40.50.200">
    <property type="entry name" value="Peptidase S8/S53 domain"/>
    <property type="match status" value="1"/>
</dbReference>
<dbReference type="InterPro" id="IPR010259">
    <property type="entry name" value="S8pro/Inhibitor_I9"/>
</dbReference>
<dbReference type="Pfam" id="PF00404">
    <property type="entry name" value="Dockerin_1"/>
    <property type="match status" value="1"/>
</dbReference>
<evidence type="ECO:0000256" key="3">
    <source>
        <dbReference type="ARBA" id="ARBA00022525"/>
    </source>
</evidence>
<dbReference type="Pfam" id="PF02225">
    <property type="entry name" value="PA"/>
    <property type="match status" value="1"/>
</dbReference>
<evidence type="ECO:0000256" key="4">
    <source>
        <dbReference type="ARBA" id="ARBA00022670"/>
    </source>
</evidence>
<keyword evidence="3" id="KW-0964">Secreted</keyword>
<protein>
    <submittedName>
        <fullName evidence="11">S8 family serine peptidase</fullName>
    </submittedName>
</protein>
<dbReference type="PROSITE" id="PS51766">
    <property type="entry name" value="DOCKERIN"/>
    <property type="match status" value="1"/>
</dbReference>
<dbReference type="PROSITE" id="PS00137">
    <property type="entry name" value="SUBTILASE_HIS"/>
    <property type="match status" value="1"/>
</dbReference>
<dbReference type="SUPFAM" id="SSF52743">
    <property type="entry name" value="Subtilisin-like"/>
    <property type="match status" value="1"/>
</dbReference>
<dbReference type="InterPro" id="IPR015500">
    <property type="entry name" value="Peptidase_S8_subtilisin-rel"/>
</dbReference>
<evidence type="ECO:0000313" key="12">
    <source>
        <dbReference type="Proteomes" id="UP000659496"/>
    </source>
</evidence>
<organism evidence="11 12">
    <name type="scientific">Sporosarcina gallistercoris</name>
    <dbReference type="NCBI Taxonomy" id="2762245"/>
    <lineage>
        <taxon>Bacteria</taxon>
        <taxon>Bacillati</taxon>
        <taxon>Bacillota</taxon>
        <taxon>Bacilli</taxon>
        <taxon>Bacillales</taxon>
        <taxon>Caryophanaceae</taxon>
        <taxon>Sporosarcina</taxon>
    </lineage>
</organism>
<dbReference type="PANTHER" id="PTHR43806:SF65">
    <property type="entry name" value="SERINE PROTEASE APRX"/>
    <property type="match status" value="1"/>
</dbReference>
<feature type="active site" description="Charge relay system" evidence="8">
    <location>
        <position position="292"/>
    </location>
</feature>
<dbReference type="Pfam" id="PF00082">
    <property type="entry name" value="Peptidase_S8"/>
    <property type="match status" value="1"/>
</dbReference>
<dbReference type="Gene3D" id="2.60.40.680">
    <property type="match status" value="1"/>
</dbReference>
<dbReference type="InterPro" id="IPR034213">
    <property type="entry name" value="S8_Vpr-like"/>
</dbReference>
<comment type="similarity">
    <text evidence="1 8 9">Belongs to the peptidase S8 family.</text>
</comment>
<reference evidence="11 12" key="1">
    <citation type="submission" date="2020-08" db="EMBL/GenBank/DDBJ databases">
        <title>A Genomic Blueprint of the Chicken Gut Microbiome.</title>
        <authorList>
            <person name="Gilroy R."/>
            <person name="Ravi A."/>
            <person name="Getino M."/>
            <person name="Pursley I."/>
            <person name="Horton D.L."/>
            <person name="Alikhan N.-F."/>
            <person name="Baker D."/>
            <person name="Gharbi K."/>
            <person name="Hall N."/>
            <person name="Watson M."/>
            <person name="Adriaenssens E.M."/>
            <person name="Foster-Nyarko E."/>
            <person name="Jarju S."/>
            <person name="Secka A."/>
            <person name="Antonio M."/>
            <person name="Oren A."/>
            <person name="Chaudhuri R."/>
            <person name="La Ragione R.M."/>
            <person name="Hildebrand F."/>
            <person name="Pallen M.J."/>
        </authorList>
    </citation>
    <scope>NUCLEOTIDE SEQUENCE [LARGE SCALE GENOMIC DNA]</scope>
    <source>
        <strain evidence="11 12">Sa3CUA8</strain>
    </source>
</reference>
<dbReference type="EMBL" id="JACSQY010000011">
    <property type="protein sequence ID" value="MBD7909251.1"/>
    <property type="molecule type" value="Genomic_DNA"/>
</dbReference>
<dbReference type="InterPro" id="IPR050131">
    <property type="entry name" value="Peptidase_S8_subtilisin-like"/>
</dbReference>
<dbReference type="CDD" id="cd07474">
    <property type="entry name" value="Peptidases_S8_subtilisin_Vpr-like"/>
    <property type="match status" value="1"/>
</dbReference>
<dbReference type="PROSITE" id="PS00138">
    <property type="entry name" value="SUBTILASE_SER"/>
    <property type="match status" value="1"/>
</dbReference>
<evidence type="ECO:0000256" key="9">
    <source>
        <dbReference type="RuleBase" id="RU003355"/>
    </source>
</evidence>
<accession>A0ABR8PM48</accession>
<name>A0ABR8PM48_9BACL</name>
<dbReference type="PANTHER" id="PTHR43806">
    <property type="entry name" value="PEPTIDASE S8"/>
    <property type="match status" value="1"/>
</dbReference>
<evidence type="ECO:0000259" key="10">
    <source>
        <dbReference type="PROSITE" id="PS51766"/>
    </source>
</evidence>
<dbReference type="CDD" id="cd02133">
    <property type="entry name" value="PA_C5a_like"/>
    <property type="match status" value="1"/>
</dbReference>
<gene>
    <name evidence="11" type="ORF">H9659_13020</name>
</gene>
<evidence type="ECO:0000256" key="7">
    <source>
        <dbReference type="ARBA" id="ARBA00022825"/>
    </source>
</evidence>
<evidence type="ECO:0000256" key="1">
    <source>
        <dbReference type="ARBA" id="ARBA00011073"/>
    </source>
</evidence>
<dbReference type="SUPFAM" id="SSF52025">
    <property type="entry name" value="PA domain"/>
    <property type="match status" value="1"/>
</dbReference>
<dbReference type="InterPro" id="IPR036439">
    <property type="entry name" value="Dockerin_dom_sf"/>
</dbReference>
<dbReference type="InterPro" id="IPR023828">
    <property type="entry name" value="Peptidase_S8_Ser-AS"/>
</dbReference>
<dbReference type="InterPro" id="IPR002105">
    <property type="entry name" value="Dockerin_1_rpt"/>
</dbReference>
<dbReference type="SUPFAM" id="SSF63446">
    <property type="entry name" value="Type I dockerin domain"/>
    <property type="match status" value="1"/>
</dbReference>
<evidence type="ECO:0000313" key="11">
    <source>
        <dbReference type="EMBL" id="MBD7909251.1"/>
    </source>
</evidence>
<evidence type="ECO:0000256" key="2">
    <source>
        <dbReference type="ARBA" id="ARBA00022512"/>
    </source>
</evidence>
<dbReference type="InterPro" id="IPR036852">
    <property type="entry name" value="Peptidase_S8/S53_dom_sf"/>
</dbReference>
<dbReference type="SUPFAM" id="SSF49384">
    <property type="entry name" value="Carbohydrate-binding domain"/>
    <property type="match status" value="1"/>
</dbReference>
<dbReference type="InterPro" id="IPR016134">
    <property type="entry name" value="Dockerin_dom"/>
</dbReference>
<keyword evidence="6 8" id="KW-0378">Hydrolase</keyword>
<dbReference type="InterPro" id="IPR018247">
    <property type="entry name" value="EF_Hand_1_Ca_BS"/>
</dbReference>
<dbReference type="InterPro" id="IPR000209">
    <property type="entry name" value="Peptidase_S8/S53_dom"/>
</dbReference>
<keyword evidence="7 8" id="KW-0720">Serine protease</keyword>
<dbReference type="PRINTS" id="PR00723">
    <property type="entry name" value="SUBTILISIN"/>
</dbReference>
<dbReference type="PROSITE" id="PS00018">
    <property type="entry name" value="EF_HAND_1"/>
    <property type="match status" value="1"/>
</dbReference>
<dbReference type="Proteomes" id="UP000659496">
    <property type="component" value="Unassembled WGS sequence"/>
</dbReference>
<dbReference type="InterPro" id="IPR003137">
    <property type="entry name" value="PA_domain"/>
</dbReference>
<dbReference type="Pfam" id="PF05922">
    <property type="entry name" value="Inhibitor_I9"/>
    <property type="match status" value="1"/>
</dbReference>
<dbReference type="InterPro" id="IPR022398">
    <property type="entry name" value="Peptidase_S8_His-AS"/>
</dbReference>
<keyword evidence="5" id="KW-0732">Signal</keyword>
<dbReference type="Gene3D" id="2.60.40.4130">
    <property type="match status" value="1"/>
</dbReference>
<comment type="caution">
    <text evidence="11">The sequence shown here is derived from an EMBL/GenBank/DDBJ whole genome shotgun (WGS) entry which is preliminary data.</text>
</comment>
<keyword evidence="2" id="KW-0134">Cell wall</keyword>
<evidence type="ECO:0000256" key="8">
    <source>
        <dbReference type="PROSITE-ProRule" id="PRU01240"/>
    </source>
</evidence>
<keyword evidence="12" id="KW-1185">Reference proteome</keyword>
<keyword evidence="4 8" id="KW-0645">Protease</keyword>
<sequence>MGERKKGNQVQAKVAKVMLAAMLLPAAAFQPTATVGAATNVNDVKELLSKLTDEQRRSLNEIRTETGFTIQPGINTTSEQPVNVIVEFKQDPAKVQQAKNPNQLSLYEAENKVDASHRKFKEAILGQSKLNLSVDVEITHEYRDAFNGVSITLPGNQVEDLVRIGEVKRVWKDDAIQLDLPDPKEYPMEPKMIDSVPQIGVDKLHDEKIEGKGIKVGVLDTGIDYNHPDLIGAYKGYQAKDGEDPSKVDPDSVKGWDFIDNDADPMEETYETWKKSGKPERDNYGNVYYTSHGTHVSGTVAGQQANDVDSAVKGVAPGVDLYNYRVLGPYGSGATSGILAGVDKSVKDEMDVINLSLGANVNSALSPLSIAVNNAMLSGVVATVASGNAGPGAMTVGAPGTSALAITVGASDVSQNIPTFTADAGDLGFTDVQLLAKNFTDKIEEIQNQSYPVVFAGLGNVKDFEGKEFAGKIALIERGTLAFDDKIKNAKKAGAAAVIIYNNEEGQIPYYVGESTGYIPSFRLSKKDGEQLKAQAESGETTFEFKDVRNTKSEGDHLADFSSRGPVAQSYDIKPDVVAPGVAIYSTYPSYMNDPGGNSYDAAYARIQGTSMAAPHVAGAAALILQENPDYTPFDVKAALMNTSVELKGDQSVYEVGAGRINAYGAVHADTSIKVLDQTEMVEDGEVVVIEQETASLSFRSHYLSDTGKNIEVSRPIHIKNSSKESKEFAVDVEFLGAKDVRQDAAKNGVKFAADPKITVAANGETTAEPKLQVPQSAAEGTYEGYVHFVNESDLSESYKVPFAIRVTSKGIDYVELERPVITNSWNNFHAFLLPFTPVTFKFKSPMETVDIVIADGETGKPVGYVGSLYGASNILPGSEIYITQGFAGIVNEFTGDPNYPISNENVKLPEGGYKFLMIAKDKEGNTYVDESVAVVDNTEPEISFKDYKPGIIEVNDSMYTDEDGHHALWVHTNIYDASMDYLKLKGLNYDQSANMTVYYENSAFPSGLLPVGENGDMKVGILPEDTAKKPLNLTLQTVEMGTSTRYDNYVFVKEGTEYASGSYDKSKVHKGDEITTTLTLNNITDLESGKFDIAFLNGLFKFKNVKANQEFIQFAKKNNLEIDVAEPVFKEGFRETVASLGASLKGSDMKGLKGDQAFLDITFEVINDESYSDAHGFYFNNVSYTAVNSTDATKMAAFTLKPFDLVPSTGKLEGYFAPEGLMEETGEIFYDVDLSKIGAKVYVKGPDGKKYSGNIQPSGGFFIEDIKAQKGKFELVVEVPGHLNSVSTVDVATFKDGEWRGLWSRTYPPMNFAGDVNGDGVIDIMDVMRIVAQYGKKDKAADINLDGIVDELDVRLVEQNFLRSAKDTKKKPVEKLGKKGIHDLLRSIGLEPKE</sequence>
<evidence type="ECO:0000256" key="5">
    <source>
        <dbReference type="ARBA" id="ARBA00022729"/>
    </source>
</evidence>
<dbReference type="PROSITE" id="PS00136">
    <property type="entry name" value="SUBTILASE_ASP"/>
    <property type="match status" value="1"/>
</dbReference>
<dbReference type="InterPro" id="IPR023827">
    <property type="entry name" value="Peptidase_S8_Asp-AS"/>
</dbReference>
<feature type="active site" description="Charge relay system" evidence="8">
    <location>
        <position position="220"/>
    </location>
</feature>
<proteinExistence type="inferred from homology"/>
<feature type="domain" description="Dockerin" evidence="10">
    <location>
        <begin position="1310"/>
        <end position="1374"/>
    </location>
</feature>
<dbReference type="InterPro" id="IPR008965">
    <property type="entry name" value="CBM2/CBM3_carb-bd_dom_sf"/>
</dbReference>
<dbReference type="CDD" id="cd14254">
    <property type="entry name" value="Dockerin_II"/>
    <property type="match status" value="1"/>
</dbReference>